<dbReference type="InterPro" id="IPR036561">
    <property type="entry name" value="MAM33_sf"/>
</dbReference>
<accession>A0AA88QA51</accession>
<keyword evidence="2" id="KW-1185">Reference proteome</keyword>
<dbReference type="GO" id="GO:0005759">
    <property type="term" value="C:mitochondrial matrix"/>
    <property type="evidence" value="ECO:0007669"/>
    <property type="project" value="InterPro"/>
</dbReference>
<dbReference type="PANTHER" id="PTHR10826:SF14">
    <property type="entry name" value="MITOCHONDRIAL GLYCOPROTEIN FAMILY PROTEIN"/>
    <property type="match status" value="1"/>
</dbReference>
<organism evidence="1 2">
    <name type="scientific">Escallonia rubra</name>
    <dbReference type="NCBI Taxonomy" id="112253"/>
    <lineage>
        <taxon>Eukaryota</taxon>
        <taxon>Viridiplantae</taxon>
        <taxon>Streptophyta</taxon>
        <taxon>Embryophyta</taxon>
        <taxon>Tracheophyta</taxon>
        <taxon>Spermatophyta</taxon>
        <taxon>Magnoliopsida</taxon>
        <taxon>eudicotyledons</taxon>
        <taxon>Gunneridae</taxon>
        <taxon>Pentapetalae</taxon>
        <taxon>asterids</taxon>
        <taxon>campanulids</taxon>
        <taxon>Escalloniales</taxon>
        <taxon>Escalloniaceae</taxon>
        <taxon>Escallonia</taxon>
    </lineage>
</organism>
<dbReference type="SUPFAM" id="SSF54529">
    <property type="entry name" value="Mitochondrial glycoprotein MAM33-like"/>
    <property type="match status" value="1"/>
</dbReference>
<comment type="caution">
    <text evidence="1">The sequence shown here is derived from an EMBL/GenBank/DDBJ whole genome shotgun (WGS) entry which is preliminary data.</text>
</comment>
<sequence>MARFLQASRRALFSYCKTLIIPQRHQHQFFPLANTPPSVFYHHFSSAAPHKSRIESNIIRILRDEIEYQSDFAPPHQPDTKFHAFTVEDRPGEQWVTLKGKSVWDESIKIEATVFDGSTLVPKTTGDSSGKDMRLHISLLVDISKGEGSDLLEFVCSAWPDSLEIQKVYMFRRDGSLPYLGPDFKYDFLPFFYLLLAFQTDGHIIEFANELDGFFFILDMDSELQSSFCEFLKARGVNDDLSVFLHAFMNNKDRTELIKWLGKIKSFVEL</sequence>
<evidence type="ECO:0000313" key="2">
    <source>
        <dbReference type="Proteomes" id="UP001187471"/>
    </source>
</evidence>
<dbReference type="Gene3D" id="3.10.280.10">
    <property type="entry name" value="Mitochondrial glycoprotein"/>
    <property type="match status" value="1"/>
</dbReference>
<reference evidence="1" key="1">
    <citation type="submission" date="2022-12" db="EMBL/GenBank/DDBJ databases">
        <title>Draft genome assemblies for two species of Escallonia (Escalloniales).</title>
        <authorList>
            <person name="Chanderbali A."/>
            <person name="Dervinis C."/>
            <person name="Anghel I."/>
            <person name="Soltis D."/>
            <person name="Soltis P."/>
            <person name="Zapata F."/>
        </authorList>
    </citation>
    <scope>NUCLEOTIDE SEQUENCE</scope>
    <source>
        <strain evidence="1">UCBG92.1500</strain>
        <tissue evidence="1">Leaf</tissue>
    </source>
</reference>
<evidence type="ECO:0008006" key="3">
    <source>
        <dbReference type="Google" id="ProtNLM"/>
    </source>
</evidence>
<dbReference type="EMBL" id="JAVXUO010003221">
    <property type="protein sequence ID" value="KAK2965433.1"/>
    <property type="molecule type" value="Genomic_DNA"/>
</dbReference>
<dbReference type="InterPro" id="IPR003428">
    <property type="entry name" value="MAM33"/>
</dbReference>
<proteinExistence type="predicted"/>
<dbReference type="AlphaFoldDB" id="A0AA88QA51"/>
<evidence type="ECO:0000313" key="1">
    <source>
        <dbReference type="EMBL" id="KAK2965433.1"/>
    </source>
</evidence>
<name>A0AA88QA51_9ASTE</name>
<dbReference type="Pfam" id="PF02330">
    <property type="entry name" value="MAM33"/>
    <property type="match status" value="2"/>
</dbReference>
<protein>
    <recommendedName>
        <fullName evidence="3">Mitochondrial glycoprotein family protein</fullName>
    </recommendedName>
</protein>
<dbReference type="Proteomes" id="UP001187471">
    <property type="component" value="Unassembled WGS sequence"/>
</dbReference>
<dbReference type="PANTHER" id="PTHR10826">
    <property type="entry name" value="COMPLEMENT COMPONENT 1"/>
    <property type="match status" value="1"/>
</dbReference>
<gene>
    <name evidence="1" type="ORF">RJ640_021193</name>
</gene>